<dbReference type="RefSeq" id="XP_005845315.1">
    <property type="nucleotide sequence ID" value="XM_005845253.1"/>
</dbReference>
<evidence type="ECO:0000256" key="1">
    <source>
        <dbReference type="SAM" id="MobiDB-lite"/>
    </source>
</evidence>
<name>E1ZLY5_CHLVA</name>
<gene>
    <name evidence="2" type="ORF">CHLNCDRAFT_137079</name>
</gene>
<accession>E1ZLY5</accession>
<keyword evidence="3" id="KW-1185">Reference proteome</keyword>
<dbReference type="EMBL" id="GL433852">
    <property type="protein sequence ID" value="EFN53213.1"/>
    <property type="molecule type" value="Genomic_DNA"/>
</dbReference>
<organism evidence="3">
    <name type="scientific">Chlorella variabilis</name>
    <name type="common">Green alga</name>
    <dbReference type="NCBI Taxonomy" id="554065"/>
    <lineage>
        <taxon>Eukaryota</taxon>
        <taxon>Viridiplantae</taxon>
        <taxon>Chlorophyta</taxon>
        <taxon>core chlorophytes</taxon>
        <taxon>Trebouxiophyceae</taxon>
        <taxon>Chlorellales</taxon>
        <taxon>Chlorellaceae</taxon>
        <taxon>Chlorella clade</taxon>
        <taxon>Chlorella</taxon>
    </lineage>
</organism>
<dbReference type="AlphaFoldDB" id="E1ZLY5"/>
<sequence length="174" mass="19431">MVASLLPSRVHLSRPPAARGSRPPSRTLRVAAFALPKPPADPEGPGTGKRHYPDPLHGQYEVRLRSEQQQQHHDMMSTEAWYRLFPLLTHASTPLRIEDHEPAGLSAKHLGDAGPSTGRRRRPAPADSSTTAQRQMLPYPDARVDLKREVLARHAPEVLLAAQQWLHSQRRPEA</sequence>
<feature type="region of interest" description="Disordered" evidence="1">
    <location>
        <begin position="1"/>
        <end position="56"/>
    </location>
</feature>
<dbReference type="Proteomes" id="UP000008141">
    <property type="component" value="Unassembled WGS sequence"/>
</dbReference>
<feature type="compositionally biased region" description="Low complexity" evidence="1">
    <location>
        <begin position="13"/>
        <end position="26"/>
    </location>
</feature>
<protein>
    <submittedName>
        <fullName evidence="2">Uncharacterized protein</fullName>
    </submittedName>
</protein>
<reference evidence="2 3" key="1">
    <citation type="journal article" date="2010" name="Plant Cell">
        <title>The Chlorella variabilis NC64A genome reveals adaptation to photosymbiosis, coevolution with viruses, and cryptic sex.</title>
        <authorList>
            <person name="Blanc G."/>
            <person name="Duncan G."/>
            <person name="Agarkova I."/>
            <person name="Borodovsky M."/>
            <person name="Gurnon J."/>
            <person name="Kuo A."/>
            <person name="Lindquist E."/>
            <person name="Lucas S."/>
            <person name="Pangilinan J."/>
            <person name="Polle J."/>
            <person name="Salamov A."/>
            <person name="Terry A."/>
            <person name="Yamada T."/>
            <person name="Dunigan D.D."/>
            <person name="Grigoriev I.V."/>
            <person name="Claverie J.M."/>
            <person name="Van Etten J.L."/>
        </authorList>
    </citation>
    <scope>NUCLEOTIDE SEQUENCE [LARGE SCALE GENOMIC DNA]</scope>
    <source>
        <strain evidence="2 3">NC64A</strain>
    </source>
</reference>
<proteinExistence type="predicted"/>
<feature type="region of interest" description="Disordered" evidence="1">
    <location>
        <begin position="103"/>
        <end position="140"/>
    </location>
</feature>
<dbReference type="GeneID" id="17352764"/>
<evidence type="ECO:0000313" key="2">
    <source>
        <dbReference type="EMBL" id="EFN53213.1"/>
    </source>
</evidence>
<dbReference type="KEGG" id="cvr:CHLNCDRAFT_137079"/>
<dbReference type="OrthoDB" id="511452at2759"/>
<dbReference type="InParanoid" id="E1ZLY5"/>
<evidence type="ECO:0000313" key="3">
    <source>
        <dbReference type="Proteomes" id="UP000008141"/>
    </source>
</evidence>